<gene>
    <name evidence="1" type="ORF">ADUPG1_002802</name>
</gene>
<feature type="non-terminal residue" evidence="1">
    <location>
        <position position="1"/>
    </location>
</feature>
<proteinExistence type="predicted"/>
<keyword evidence="2" id="KW-1185">Reference proteome</keyword>
<reference evidence="1" key="1">
    <citation type="submission" date="2022-03" db="EMBL/GenBank/DDBJ databases">
        <title>Draft genome sequence of Aduncisulcus paluster, a free-living microaerophilic Fornicata.</title>
        <authorList>
            <person name="Yuyama I."/>
            <person name="Kume K."/>
            <person name="Tamura T."/>
            <person name="Inagaki Y."/>
            <person name="Hashimoto T."/>
        </authorList>
    </citation>
    <scope>NUCLEOTIDE SEQUENCE</scope>
    <source>
        <strain evidence="1">NY0171</strain>
    </source>
</reference>
<organism evidence="1 2">
    <name type="scientific">Aduncisulcus paluster</name>
    <dbReference type="NCBI Taxonomy" id="2918883"/>
    <lineage>
        <taxon>Eukaryota</taxon>
        <taxon>Metamonada</taxon>
        <taxon>Carpediemonas-like organisms</taxon>
        <taxon>Aduncisulcus</taxon>
    </lineage>
</organism>
<accession>A0ABQ5KP66</accession>
<feature type="non-terminal residue" evidence="1">
    <location>
        <position position="262"/>
    </location>
</feature>
<sequence length="262" mass="29838">TEEECIKRVLDKTKKKWQELKNTLKHAVFDTIEKDLHDDPSYYVCQAFQSPVDLDSGRKLEFDLSKKLNLILYIDEALVLDQSVDDEQHRFGIYFVGLRQILAEIAGEIMNNYDILVSICYSDTHSAVSNFISCGHPHLLKNFGEFYDHVDSKASIVTKGTKQTHIALLHSAKLSAENVTESCQGFFEKHIKCAKDKQRKIATLIDWMKNPKSCFFKATPSQLLTGVPLWTTTFLSGIKKKLNSCTKDELRECADSALRKVV</sequence>
<evidence type="ECO:0000313" key="1">
    <source>
        <dbReference type="EMBL" id="GKT34312.1"/>
    </source>
</evidence>
<evidence type="ECO:0008006" key="3">
    <source>
        <dbReference type="Google" id="ProtNLM"/>
    </source>
</evidence>
<evidence type="ECO:0000313" key="2">
    <source>
        <dbReference type="Proteomes" id="UP001057375"/>
    </source>
</evidence>
<dbReference type="EMBL" id="BQXS01003467">
    <property type="protein sequence ID" value="GKT34312.1"/>
    <property type="molecule type" value="Genomic_DNA"/>
</dbReference>
<comment type="caution">
    <text evidence="1">The sequence shown here is derived from an EMBL/GenBank/DDBJ whole genome shotgun (WGS) entry which is preliminary data.</text>
</comment>
<dbReference type="Proteomes" id="UP001057375">
    <property type="component" value="Unassembled WGS sequence"/>
</dbReference>
<name>A0ABQ5KP66_9EUKA</name>
<protein>
    <recommendedName>
        <fullName evidence="3">DUF4371 domain-containing protein</fullName>
    </recommendedName>
</protein>